<evidence type="ECO:0000256" key="2">
    <source>
        <dbReference type="ARBA" id="ARBA00022448"/>
    </source>
</evidence>
<dbReference type="CDD" id="cd06261">
    <property type="entry name" value="TM_PBP2"/>
    <property type="match status" value="1"/>
</dbReference>
<keyword evidence="10" id="KW-0762">Sugar transport</keyword>
<keyword evidence="6 7" id="KW-0472">Membrane</keyword>
<dbReference type="Gene3D" id="1.10.3720.10">
    <property type="entry name" value="MetI-like"/>
    <property type="match status" value="1"/>
</dbReference>
<feature type="transmembrane region" description="Helical" evidence="7">
    <location>
        <begin position="212"/>
        <end position="233"/>
    </location>
</feature>
<accession>A0A1I6Q7Q6</accession>
<dbReference type="OrthoDB" id="9809173at2"/>
<evidence type="ECO:0000313" key="11">
    <source>
        <dbReference type="Proteomes" id="UP000199139"/>
    </source>
</evidence>
<proteinExistence type="inferred from homology"/>
<dbReference type="EMBL" id="BJWJ01000002">
    <property type="protein sequence ID" value="GEM03233.1"/>
    <property type="molecule type" value="Genomic_DNA"/>
</dbReference>
<keyword evidence="4 7" id="KW-0812">Transmembrane</keyword>
<evidence type="ECO:0000259" key="8">
    <source>
        <dbReference type="PROSITE" id="PS50928"/>
    </source>
</evidence>
<feature type="domain" description="ABC transmembrane type-1" evidence="8">
    <location>
        <begin position="76"/>
        <end position="293"/>
    </location>
</feature>
<dbReference type="Pfam" id="PF00528">
    <property type="entry name" value="BPD_transp_1"/>
    <property type="match status" value="1"/>
</dbReference>
<evidence type="ECO:0000256" key="1">
    <source>
        <dbReference type="ARBA" id="ARBA00004651"/>
    </source>
</evidence>
<dbReference type="AlphaFoldDB" id="A0A1I6Q7Q6"/>
<keyword evidence="12" id="KW-1185">Reference proteome</keyword>
<comment type="subcellular location">
    <subcellularLocation>
        <location evidence="1 7">Cell membrane</location>
        <topology evidence="1 7">Multi-pass membrane protein</topology>
    </subcellularLocation>
</comment>
<feature type="transmembrane region" description="Helical" evidence="7">
    <location>
        <begin position="169"/>
        <end position="191"/>
    </location>
</feature>
<evidence type="ECO:0000256" key="3">
    <source>
        <dbReference type="ARBA" id="ARBA00022475"/>
    </source>
</evidence>
<dbReference type="PROSITE" id="PS50928">
    <property type="entry name" value="ABC_TM1"/>
    <property type="match status" value="1"/>
</dbReference>
<name>A0A1I6Q7Q6_9BACI</name>
<dbReference type="SUPFAM" id="SSF161098">
    <property type="entry name" value="MetI-like"/>
    <property type="match status" value="1"/>
</dbReference>
<sequence length="305" mass="34447">MATKLAATDKPRKSKLYKKESRAAMLFILSPLVGYLIFVLYPFFFSIYASFTNWNGLGTMNFVGLSNYTKLLTDDYFMKSLFNTFFMMLGIPIGLLLSLLLAMGLNRKIPGTTAFRVIYYIPVVSSLAAISVLWQWAYNGDYGLVNQFLDLIGIDGPNWLQNKDTVKPALIIMTVWKGLGYSMLLYLAALQSVPKMYYESADLDGANKFKKFIHITWPMVKPVTFFLVITNIINGAQMFTEINIMTPTGGPEFSSATVVFYIWRKAFDNLQMGYASAMSVVLGAIIFIVTLIQFKLNDRSSFEID</sequence>
<evidence type="ECO:0000256" key="7">
    <source>
        <dbReference type="RuleBase" id="RU363032"/>
    </source>
</evidence>
<protein>
    <submittedName>
        <fullName evidence="10">Multiple sugar transport system permease protein</fullName>
    </submittedName>
    <submittedName>
        <fullName evidence="9">Sugar ABC transporter permease</fullName>
    </submittedName>
</protein>
<evidence type="ECO:0000313" key="12">
    <source>
        <dbReference type="Proteomes" id="UP000321773"/>
    </source>
</evidence>
<organism evidence="10 11">
    <name type="scientific">Halolactibacillus miurensis</name>
    <dbReference type="NCBI Taxonomy" id="306541"/>
    <lineage>
        <taxon>Bacteria</taxon>
        <taxon>Bacillati</taxon>
        <taxon>Bacillota</taxon>
        <taxon>Bacilli</taxon>
        <taxon>Bacillales</taxon>
        <taxon>Bacillaceae</taxon>
        <taxon>Halolactibacillus</taxon>
    </lineage>
</organism>
<dbReference type="SUPFAM" id="SSF160964">
    <property type="entry name" value="MalF N-terminal region-like"/>
    <property type="match status" value="1"/>
</dbReference>
<dbReference type="STRING" id="306541.SAMN05421668_103154"/>
<reference evidence="10 11" key="1">
    <citation type="submission" date="2016-10" db="EMBL/GenBank/DDBJ databases">
        <authorList>
            <person name="de Groot N.N."/>
        </authorList>
    </citation>
    <scope>NUCLEOTIDE SEQUENCE [LARGE SCALE GENOMIC DNA]</scope>
    <source>
        <strain evidence="10 11">DSM 17074</strain>
    </source>
</reference>
<dbReference type="Proteomes" id="UP000321773">
    <property type="component" value="Unassembled WGS sequence"/>
</dbReference>
<dbReference type="InterPro" id="IPR051393">
    <property type="entry name" value="ABC_transporter_permease"/>
</dbReference>
<dbReference type="GO" id="GO:0005886">
    <property type="term" value="C:plasma membrane"/>
    <property type="evidence" value="ECO:0007669"/>
    <property type="project" value="UniProtKB-SubCell"/>
</dbReference>
<dbReference type="RefSeq" id="WP_089852938.1">
    <property type="nucleotide sequence ID" value="NZ_BJWJ01000002.1"/>
</dbReference>
<gene>
    <name evidence="9" type="ORF">HMI01_02210</name>
    <name evidence="10" type="ORF">SAMN05421668_103154</name>
</gene>
<dbReference type="InterPro" id="IPR000515">
    <property type="entry name" value="MetI-like"/>
</dbReference>
<keyword evidence="2 7" id="KW-0813">Transport</keyword>
<feature type="transmembrane region" description="Helical" evidence="7">
    <location>
        <begin position="23"/>
        <end position="51"/>
    </location>
</feature>
<feature type="transmembrane region" description="Helical" evidence="7">
    <location>
        <begin position="117"/>
        <end position="137"/>
    </location>
</feature>
<dbReference type="Proteomes" id="UP000199139">
    <property type="component" value="Unassembled WGS sequence"/>
</dbReference>
<feature type="transmembrane region" description="Helical" evidence="7">
    <location>
        <begin position="272"/>
        <end position="292"/>
    </location>
</feature>
<evidence type="ECO:0000256" key="6">
    <source>
        <dbReference type="ARBA" id="ARBA00023136"/>
    </source>
</evidence>
<keyword evidence="3" id="KW-1003">Cell membrane</keyword>
<evidence type="ECO:0000256" key="4">
    <source>
        <dbReference type="ARBA" id="ARBA00022692"/>
    </source>
</evidence>
<dbReference type="EMBL" id="FPAI01000003">
    <property type="protein sequence ID" value="SFS48320.1"/>
    <property type="molecule type" value="Genomic_DNA"/>
</dbReference>
<evidence type="ECO:0000256" key="5">
    <source>
        <dbReference type="ARBA" id="ARBA00022989"/>
    </source>
</evidence>
<dbReference type="PANTHER" id="PTHR30193">
    <property type="entry name" value="ABC TRANSPORTER PERMEASE PROTEIN"/>
    <property type="match status" value="1"/>
</dbReference>
<evidence type="ECO:0000313" key="10">
    <source>
        <dbReference type="EMBL" id="SFS48320.1"/>
    </source>
</evidence>
<dbReference type="PANTHER" id="PTHR30193:SF37">
    <property type="entry name" value="INNER MEMBRANE ABC TRANSPORTER PERMEASE PROTEIN YCJO"/>
    <property type="match status" value="1"/>
</dbReference>
<dbReference type="GO" id="GO:0055085">
    <property type="term" value="P:transmembrane transport"/>
    <property type="evidence" value="ECO:0007669"/>
    <property type="project" value="InterPro"/>
</dbReference>
<dbReference type="InterPro" id="IPR035906">
    <property type="entry name" value="MetI-like_sf"/>
</dbReference>
<comment type="similarity">
    <text evidence="7">Belongs to the binding-protein-dependent transport system permease family.</text>
</comment>
<feature type="transmembrane region" description="Helical" evidence="7">
    <location>
        <begin position="85"/>
        <end position="105"/>
    </location>
</feature>
<keyword evidence="5 7" id="KW-1133">Transmembrane helix</keyword>
<evidence type="ECO:0000313" key="9">
    <source>
        <dbReference type="EMBL" id="GEM03233.1"/>
    </source>
</evidence>
<reference evidence="9 12" key="2">
    <citation type="submission" date="2019-07" db="EMBL/GenBank/DDBJ databases">
        <title>Whole genome shotgun sequence of Halolactibacillus miurensis NBRC 100873.</title>
        <authorList>
            <person name="Hosoyama A."/>
            <person name="Uohara A."/>
            <person name="Ohji S."/>
            <person name="Ichikawa N."/>
        </authorList>
    </citation>
    <scope>NUCLEOTIDE SEQUENCE [LARGE SCALE GENOMIC DNA]</scope>
    <source>
        <strain evidence="9 12">NBRC 100873</strain>
    </source>
</reference>